<keyword evidence="6" id="KW-1185">Reference proteome</keyword>
<reference evidence="5 6" key="1">
    <citation type="journal article" date="2020" name="bioRxiv">
        <title>Metabolic contributions of an alphaproteobacterial endosymbiont in the apicomplexan Cardiosporidium cionae.</title>
        <authorList>
            <person name="Hunter E.S."/>
            <person name="Paight C.J."/>
            <person name="Lane C.E."/>
        </authorList>
    </citation>
    <scope>NUCLEOTIDE SEQUENCE [LARGE SCALE GENOMIC DNA]</scope>
    <source>
        <strain evidence="5">ESH_2018</strain>
    </source>
</reference>
<dbReference type="GO" id="GO:0016787">
    <property type="term" value="F:hydrolase activity"/>
    <property type="evidence" value="ECO:0007669"/>
    <property type="project" value="UniProtKB-KW"/>
</dbReference>
<evidence type="ECO:0000256" key="3">
    <source>
        <dbReference type="PROSITE-ProRule" id="PRU10038"/>
    </source>
</evidence>
<evidence type="ECO:0000256" key="1">
    <source>
        <dbReference type="ARBA" id="ARBA00010515"/>
    </source>
</evidence>
<comment type="caution">
    <text evidence="5">The sequence shown here is derived from an EMBL/GenBank/DDBJ whole genome shotgun (WGS) entry which is preliminary data.</text>
</comment>
<dbReference type="Pfam" id="PF07859">
    <property type="entry name" value="Abhydrolase_3"/>
    <property type="match status" value="1"/>
</dbReference>
<dbReference type="InterPro" id="IPR033140">
    <property type="entry name" value="Lipase_GDXG_put_SER_AS"/>
</dbReference>
<feature type="active site" evidence="3">
    <location>
        <position position="189"/>
    </location>
</feature>
<accession>A0ABQ7JA86</accession>
<protein>
    <submittedName>
        <fullName evidence="5">Alpha/beta hydrolase fold domain-containing protein</fullName>
    </submittedName>
</protein>
<dbReference type="InterPro" id="IPR013094">
    <property type="entry name" value="AB_hydrolase_3"/>
</dbReference>
<comment type="similarity">
    <text evidence="1">Belongs to the 'GDXG' lipolytic enzyme family.</text>
</comment>
<evidence type="ECO:0000259" key="4">
    <source>
        <dbReference type="Pfam" id="PF07859"/>
    </source>
</evidence>
<dbReference type="EMBL" id="JADAQX010000278">
    <property type="protein sequence ID" value="KAF8820879.1"/>
    <property type="molecule type" value="Genomic_DNA"/>
</dbReference>
<dbReference type="InterPro" id="IPR050300">
    <property type="entry name" value="GDXG_lipolytic_enzyme"/>
</dbReference>
<evidence type="ECO:0000256" key="2">
    <source>
        <dbReference type="ARBA" id="ARBA00022801"/>
    </source>
</evidence>
<dbReference type="InterPro" id="IPR029058">
    <property type="entry name" value="AB_hydrolase_fold"/>
</dbReference>
<dbReference type="Gene3D" id="3.40.50.1820">
    <property type="entry name" value="alpha/beta hydrolase"/>
    <property type="match status" value="1"/>
</dbReference>
<dbReference type="Proteomes" id="UP000823046">
    <property type="component" value="Unassembled WGS sequence"/>
</dbReference>
<dbReference type="SUPFAM" id="SSF53474">
    <property type="entry name" value="alpha/beta-Hydrolases"/>
    <property type="match status" value="1"/>
</dbReference>
<name>A0ABQ7JA86_9APIC</name>
<keyword evidence="2 5" id="KW-0378">Hydrolase</keyword>
<feature type="domain" description="Alpha/beta hydrolase fold-3" evidence="4">
    <location>
        <begin position="114"/>
        <end position="256"/>
    </location>
</feature>
<dbReference type="PANTHER" id="PTHR48081:SF8">
    <property type="entry name" value="ALPHA_BETA HYDROLASE FOLD-3 DOMAIN-CONTAINING PROTEIN-RELATED"/>
    <property type="match status" value="1"/>
</dbReference>
<organism evidence="5 6">
    <name type="scientific">Cardiosporidium cionae</name>
    <dbReference type="NCBI Taxonomy" id="476202"/>
    <lineage>
        <taxon>Eukaryota</taxon>
        <taxon>Sar</taxon>
        <taxon>Alveolata</taxon>
        <taxon>Apicomplexa</taxon>
        <taxon>Aconoidasida</taxon>
        <taxon>Nephromycida</taxon>
        <taxon>Cardiosporidium</taxon>
    </lineage>
</organism>
<evidence type="ECO:0000313" key="5">
    <source>
        <dbReference type="EMBL" id="KAF8820879.1"/>
    </source>
</evidence>
<sequence length="447" mass="51118">MMTRPSFISRVFRSTVLSSLRSYASRTRWPHSLAQLKRDRGLLSAAASSYFHLDIFRSFKRRVISLSHCKGIEFTLPIREDTLTERAVPEKYPLSHQRIDKEATRIDSEPQRWILFLHGGAFCLNSPDVYQMPLHELAKGANCSIFSPAYRLSPEVVFPYSLRDSLDAYSYLLKTLGADPKNVIFAGDSAGGNLAITLTMKLLQENLLPPPAGIVGFSPWLDLSLKGPSYYSNAANDLLIPFESVRRAAWLYLNGNFNFDVLNNEEANVRLKEFCLQKGMPYVYKTTNQNSLFEKMSRNPFVSPIYFQAGEWIRRFPPVLFHCAAEELLMSDSLIFGRRLNDEAKRFNREETEREKQKIENDTKRIYTASVDDVIQKYGVLDAMDLKKAEEDAVFATGCNPFEGNVRVGVKVWRHEFHAFPMFGYLNSPNASRCLEESVKWINGILQ</sequence>
<evidence type="ECO:0000313" key="6">
    <source>
        <dbReference type="Proteomes" id="UP000823046"/>
    </source>
</evidence>
<proteinExistence type="inferred from homology"/>
<gene>
    <name evidence="5" type="ORF">IE077_002710</name>
</gene>
<dbReference type="PROSITE" id="PS01174">
    <property type="entry name" value="LIPASE_GDXG_SER"/>
    <property type="match status" value="1"/>
</dbReference>
<dbReference type="PANTHER" id="PTHR48081">
    <property type="entry name" value="AB HYDROLASE SUPERFAMILY PROTEIN C4A8.06C"/>
    <property type="match status" value="1"/>
</dbReference>